<keyword evidence="6" id="KW-0805">Transcription regulation</keyword>
<dbReference type="GeneTree" id="ENSGT00440000039837"/>
<reference evidence="14" key="3">
    <citation type="submission" date="2025-09" db="UniProtKB">
        <authorList>
            <consortium name="Ensembl"/>
        </authorList>
    </citation>
    <scope>IDENTIFICATION</scope>
</reference>
<dbReference type="GO" id="GO:0016607">
    <property type="term" value="C:nuclear speck"/>
    <property type="evidence" value="ECO:0007669"/>
    <property type="project" value="UniProtKB-SubCell"/>
</dbReference>
<evidence type="ECO:0000256" key="3">
    <source>
        <dbReference type="ARBA" id="ARBA00022491"/>
    </source>
</evidence>
<keyword evidence="4" id="KW-1017">Isopeptide bond</keyword>
<evidence type="ECO:0000256" key="5">
    <source>
        <dbReference type="ARBA" id="ARBA00022843"/>
    </source>
</evidence>
<protein>
    <recommendedName>
        <fullName evidence="11">YLP motif-containing protein 1</fullName>
    </recommendedName>
    <alternativeName>
        <fullName evidence="12">Nuclear protein ZAP3</fullName>
    </alternativeName>
</protein>
<evidence type="ECO:0000256" key="4">
    <source>
        <dbReference type="ARBA" id="ARBA00022499"/>
    </source>
</evidence>
<evidence type="ECO:0000256" key="11">
    <source>
        <dbReference type="ARBA" id="ARBA00068971"/>
    </source>
</evidence>
<dbReference type="InterPro" id="IPR027417">
    <property type="entry name" value="P-loop_NTPase"/>
</dbReference>
<feature type="compositionally biased region" description="Basic and acidic residues" evidence="13">
    <location>
        <begin position="248"/>
        <end position="258"/>
    </location>
</feature>
<dbReference type="SUPFAM" id="SSF52540">
    <property type="entry name" value="P-loop containing nucleoside triphosphate hydrolases"/>
    <property type="match status" value="1"/>
</dbReference>
<name>F6ZMP6_CIOIN</name>
<accession>F6ZMP6</accession>
<gene>
    <name evidence="14" type="primary">LOC100179562</name>
</gene>
<dbReference type="PANTHER" id="PTHR13413:SF0">
    <property type="entry name" value="YLP MOTIF-CONTAINING PROTEIN 1"/>
    <property type="match status" value="1"/>
</dbReference>
<evidence type="ECO:0000256" key="12">
    <source>
        <dbReference type="ARBA" id="ARBA00083294"/>
    </source>
</evidence>
<sequence length="603" mass="69720">MIKLKVYQVTIDTETEKSDIKSAVFEKAKELSTEDLNNLLSAVHTVSQNSNSKYDEHHANPRNMGENLSISASSNSINIQSLGDNDTSYDQLLEKYLKMDPDLERELVLRTMRDNMLMEEAKAIDPTYLEDLNSSSLNYEQEIPDPTEMGRQSSGFYSPHFPRDILHQEDGYKKGQRSLAMDYENEDFPRYDKAQNIGFTRRNERNISPRFYNQNKSHDEFNERKRDNEYGENSNIHNFTGFNNRTPKTNEKNRSFNSWRRDIDTANCTFKQKTSAPKLCRPVSRTSAEDILCLPGRLSRPKKIAVILRGLPGSGKTYVAKVLRDKENEHNISSRVLSLDDYFITESEKSVKDPDTGKMVKQKIFEYEHEPEMEQTYRASLLKSFKKTLDDGFFTFVILDSINEKVEHFFEFYQAAEQHGFNVFVAELQSDVDVCFNRNVHKRTRKEIEALQSVWQETPPDLKQLDLSFFIKNSQITEVNMEDASDTEGDIMKTNLSPVDQQLVEVPKSKWENESATAKLDQLDGIKKSVAIKRSMEDFLSVTDDYNSRHSAPGKKRVRWADIDAEESQKRMREVGFVVGQTNWTKMMDKGQGQKALNQTKLF</sequence>
<dbReference type="Ensembl" id="ENSCINT00000022439.2">
    <property type="protein sequence ID" value="ENSCINP00000022193.2"/>
    <property type="gene ID" value="ENSCING00000011658.2"/>
</dbReference>
<reference evidence="14" key="2">
    <citation type="submission" date="2025-08" db="UniProtKB">
        <authorList>
            <consortium name="Ensembl"/>
        </authorList>
    </citation>
    <scope>IDENTIFICATION</scope>
</reference>
<organism evidence="14 15">
    <name type="scientific">Ciona intestinalis</name>
    <name type="common">Transparent sea squirt</name>
    <name type="synonym">Ascidia intestinalis</name>
    <dbReference type="NCBI Taxonomy" id="7719"/>
    <lineage>
        <taxon>Eukaryota</taxon>
        <taxon>Metazoa</taxon>
        <taxon>Chordata</taxon>
        <taxon>Tunicata</taxon>
        <taxon>Ascidiacea</taxon>
        <taxon>Phlebobranchia</taxon>
        <taxon>Cionidae</taxon>
        <taxon>Ciona</taxon>
    </lineage>
</organism>
<dbReference type="HOGENOM" id="CLU_452647_0_0_1"/>
<dbReference type="InParanoid" id="F6ZMP6"/>
<dbReference type="Pfam" id="PF13671">
    <property type="entry name" value="AAA_33"/>
    <property type="match status" value="1"/>
</dbReference>
<keyword evidence="7" id="KW-0804">Transcription</keyword>
<dbReference type="PANTHER" id="PTHR13413">
    <property type="entry name" value="YLP MOTIF CONTAINING PROTEIN NUCLEAR PROTEIN ZAP"/>
    <property type="match status" value="1"/>
</dbReference>
<feature type="compositionally biased region" description="Polar residues" evidence="13">
    <location>
        <begin position="231"/>
        <end position="247"/>
    </location>
</feature>
<dbReference type="Proteomes" id="UP000008144">
    <property type="component" value="Unassembled WGS sequence"/>
</dbReference>
<keyword evidence="8" id="KW-0539">Nucleus</keyword>
<keyword evidence="2" id="KW-0488">Methylation</keyword>
<dbReference type="InterPro" id="IPR026314">
    <property type="entry name" value="YLP_motif_con_p1"/>
</dbReference>
<dbReference type="FunFam" id="3.40.50.300:FF:000399">
    <property type="entry name" value="YLP motif containing 1"/>
    <property type="match status" value="1"/>
</dbReference>
<feature type="compositionally biased region" description="Basic and acidic residues" evidence="13">
    <location>
        <begin position="216"/>
        <end position="229"/>
    </location>
</feature>
<comment type="subcellular location">
    <subcellularLocation>
        <location evidence="1">Nucleus speckle</location>
    </subcellularLocation>
</comment>
<dbReference type="Gene3D" id="3.40.50.300">
    <property type="entry name" value="P-loop containing nucleotide triphosphate hydrolases"/>
    <property type="match status" value="1"/>
</dbReference>
<reference evidence="15" key="1">
    <citation type="journal article" date="2002" name="Science">
        <title>The draft genome of Ciona intestinalis: insights into chordate and vertebrate origins.</title>
        <authorList>
            <person name="Dehal P."/>
            <person name="Satou Y."/>
            <person name="Campbell R.K."/>
            <person name="Chapman J."/>
            <person name="Degnan B."/>
            <person name="De Tomaso A."/>
            <person name="Davidson B."/>
            <person name="Di Gregorio A."/>
            <person name="Gelpke M."/>
            <person name="Goodstein D.M."/>
            <person name="Harafuji N."/>
            <person name="Hastings K.E."/>
            <person name="Ho I."/>
            <person name="Hotta K."/>
            <person name="Huang W."/>
            <person name="Kawashima T."/>
            <person name="Lemaire P."/>
            <person name="Martinez D."/>
            <person name="Meinertzhagen I.A."/>
            <person name="Necula S."/>
            <person name="Nonaka M."/>
            <person name="Putnam N."/>
            <person name="Rash S."/>
            <person name="Saiga H."/>
            <person name="Satake M."/>
            <person name="Terry A."/>
            <person name="Yamada L."/>
            <person name="Wang H.G."/>
            <person name="Awazu S."/>
            <person name="Azumi K."/>
            <person name="Boore J."/>
            <person name="Branno M."/>
            <person name="Chin-Bow S."/>
            <person name="DeSantis R."/>
            <person name="Doyle S."/>
            <person name="Francino P."/>
            <person name="Keys D.N."/>
            <person name="Haga S."/>
            <person name="Hayashi H."/>
            <person name="Hino K."/>
            <person name="Imai K.S."/>
            <person name="Inaba K."/>
            <person name="Kano S."/>
            <person name="Kobayashi K."/>
            <person name="Kobayashi M."/>
            <person name="Lee B.I."/>
            <person name="Makabe K.W."/>
            <person name="Manohar C."/>
            <person name="Matassi G."/>
            <person name="Medina M."/>
            <person name="Mochizuki Y."/>
            <person name="Mount S."/>
            <person name="Morishita T."/>
            <person name="Miura S."/>
            <person name="Nakayama A."/>
            <person name="Nishizaka S."/>
            <person name="Nomoto H."/>
            <person name="Ohta F."/>
            <person name="Oishi K."/>
            <person name="Rigoutsos I."/>
            <person name="Sano M."/>
            <person name="Sasaki A."/>
            <person name="Sasakura Y."/>
            <person name="Shoguchi E."/>
            <person name="Shin-i T."/>
            <person name="Spagnuolo A."/>
            <person name="Stainier D."/>
            <person name="Suzuki M.M."/>
            <person name="Tassy O."/>
            <person name="Takatori N."/>
            <person name="Tokuoka M."/>
            <person name="Yagi K."/>
            <person name="Yoshizaki F."/>
            <person name="Wada S."/>
            <person name="Zhang C."/>
            <person name="Hyatt P.D."/>
            <person name="Larimer F."/>
            <person name="Detter C."/>
            <person name="Doggett N."/>
            <person name="Glavina T."/>
            <person name="Hawkins T."/>
            <person name="Richardson P."/>
            <person name="Lucas S."/>
            <person name="Kohara Y."/>
            <person name="Levine M."/>
            <person name="Satoh N."/>
            <person name="Rokhsar D.S."/>
        </authorList>
    </citation>
    <scope>NUCLEOTIDE SEQUENCE [LARGE SCALE GENOMIC DNA]</scope>
</reference>
<evidence type="ECO:0000256" key="6">
    <source>
        <dbReference type="ARBA" id="ARBA00023015"/>
    </source>
</evidence>
<evidence type="ECO:0000256" key="10">
    <source>
        <dbReference type="ARBA" id="ARBA00065932"/>
    </source>
</evidence>
<keyword evidence="3" id="KW-0678">Repressor</keyword>
<evidence type="ECO:0000256" key="8">
    <source>
        <dbReference type="ARBA" id="ARBA00023242"/>
    </source>
</evidence>
<evidence type="ECO:0000256" key="2">
    <source>
        <dbReference type="ARBA" id="ARBA00022481"/>
    </source>
</evidence>
<evidence type="ECO:0000256" key="7">
    <source>
        <dbReference type="ARBA" id="ARBA00023163"/>
    </source>
</evidence>
<dbReference type="AlphaFoldDB" id="F6ZMP6"/>
<feature type="region of interest" description="Disordered" evidence="13">
    <location>
        <begin position="212"/>
        <end position="258"/>
    </location>
</feature>
<comment type="function">
    <text evidence="9">Plays a role in the reduction of telomerase activity during differentiation of embryonic stem cells by binding to the core promoter of TERT and controlling its down-regulation.</text>
</comment>
<keyword evidence="15" id="KW-1185">Reference proteome</keyword>
<evidence type="ECO:0000256" key="9">
    <source>
        <dbReference type="ARBA" id="ARBA00058677"/>
    </source>
</evidence>
<dbReference type="GO" id="GO:0005634">
    <property type="term" value="C:nucleus"/>
    <property type="evidence" value="ECO:0000318"/>
    <property type="project" value="GO_Central"/>
</dbReference>
<evidence type="ECO:0000256" key="1">
    <source>
        <dbReference type="ARBA" id="ARBA00004324"/>
    </source>
</evidence>
<evidence type="ECO:0000313" key="14">
    <source>
        <dbReference type="Ensembl" id="ENSCINP00000022193.2"/>
    </source>
</evidence>
<proteinExistence type="predicted"/>
<keyword evidence="5" id="KW-0832">Ubl conjugation</keyword>
<comment type="subunit">
    <text evidence="10">Interacts with PPP1CA and NCOA5. Forms a complex with ILF2, ILF3, KHDRBS1, RBMX, NCOA5 and PPP1CA.</text>
</comment>
<dbReference type="STRING" id="7719.ENSCINP00000022193"/>
<evidence type="ECO:0000313" key="15">
    <source>
        <dbReference type="Proteomes" id="UP000008144"/>
    </source>
</evidence>
<evidence type="ECO:0000256" key="13">
    <source>
        <dbReference type="SAM" id="MobiDB-lite"/>
    </source>
</evidence>
<dbReference type="GO" id="GO:0032204">
    <property type="term" value="P:regulation of telomere maintenance"/>
    <property type="evidence" value="ECO:0000318"/>
    <property type="project" value="GO_Central"/>
</dbReference>